<dbReference type="PANTHER" id="PTHR37163:SF1">
    <property type="entry name" value="DUF501 DOMAIN-CONTAINING PROTEIN"/>
    <property type="match status" value="1"/>
</dbReference>
<dbReference type="AlphaFoldDB" id="A0A841D2W9"/>
<reference evidence="2 3" key="1">
    <citation type="submission" date="2020-08" db="EMBL/GenBank/DDBJ databases">
        <title>Genomic Encyclopedia of Type Strains, Phase III (KMG-III): the genomes of soil and plant-associated and newly described type strains.</title>
        <authorList>
            <person name="Whitman W."/>
        </authorList>
    </citation>
    <scope>NUCLEOTIDE SEQUENCE [LARGE SCALE GENOMIC DNA]</scope>
    <source>
        <strain evidence="2 3">CECT 3303</strain>
    </source>
</reference>
<feature type="compositionally biased region" description="Polar residues" evidence="1">
    <location>
        <begin position="187"/>
        <end position="198"/>
    </location>
</feature>
<dbReference type="InterPro" id="IPR007511">
    <property type="entry name" value="DUF501"/>
</dbReference>
<accession>A0A841D2W9</accession>
<feature type="region of interest" description="Disordered" evidence="1">
    <location>
        <begin position="163"/>
        <end position="198"/>
    </location>
</feature>
<evidence type="ECO:0000313" key="3">
    <source>
        <dbReference type="Proteomes" id="UP000562352"/>
    </source>
</evidence>
<keyword evidence="3" id="KW-1185">Reference proteome</keyword>
<protein>
    <recommendedName>
        <fullName evidence="4">DUF501 domain-containing protein</fullName>
    </recommendedName>
</protein>
<evidence type="ECO:0008006" key="4">
    <source>
        <dbReference type="Google" id="ProtNLM"/>
    </source>
</evidence>
<dbReference type="PANTHER" id="PTHR37163">
    <property type="entry name" value="CONSERVED PROTEIN"/>
    <property type="match status" value="1"/>
</dbReference>
<organism evidence="2 3">
    <name type="scientific">Planomonospora venezuelensis</name>
    <dbReference type="NCBI Taxonomy" id="1999"/>
    <lineage>
        <taxon>Bacteria</taxon>
        <taxon>Bacillati</taxon>
        <taxon>Actinomycetota</taxon>
        <taxon>Actinomycetes</taxon>
        <taxon>Streptosporangiales</taxon>
        <taxon>Streptosporangiaceae</taxon>
        <taxon>Planomonospora</taxon>
    </lineage>
</organism>
<dbReference type="EMBL" id="JACHJJ010000005">
    <property type="protein sequence ID" value="MBB5962738.1"/>
    <property type="molecule type" value="Genomic_DNA"/>
</dbReference>
<dbReference type="Proteomes" id="UP000562352">
    <property type="component" value="Unassembled WGS sequence"/>
</dbReference>
<sequence length="198" mass="20867">MVDDRDVAAVERQLGRAPRGLRRVAHRCPCGLPDVVETAPRLPDGTPFPTLFYLTCPRANSAVGTLETSGLMKDMRARLDSDPELASAYLAAHRDYLARRDEAAAEDGLEALPPGMQSAGGMPDRVKCLHALVGHELAVPGANPFGREALDALGAWWAGGPCCPEDGAGADGTGSPEAAGSPESREAQYTTSTEENDK</sequence>
<name>A0A841D2W9_PLAVE</name>
<gene>
    <name evidence="2" type="ORF">FHS22_002006</name>
</gene>
<evidence type="ECO:0000313" key="2">
    <source>
        <dbReference type="EMBL" id="MBB5962738.1"/>
    </source>
</evidence>
<comment type="caution">
    <text evidence="2">The sequence shown here is derived from an EMBL/GenBank/DDBJ whole genome shotgun (WGS) entry which is preliminary data.</text>
</comment>
<dbReference type="RefSeq" id="WP_184940393.1">
    <property type="nucleotide sequence ID" value="NZ_BAAAWZ010000001.1"/>
</dbReference>
<proteinExistence type="predicted"/>
<dbReference type="Pfam" id="PF04417">
    <property type="entry name" value="DUF501"/>
    <property type="match status" value="1"/>
</dbReference>
<evidence type="ECO:0000256" key="1">
    <source>
        <dbReference type="SAM" id="MobiDB-lite"/>
    </source>
</evidence>